<dbReference type="SUPFAM" id="SSF48452">
    <property type="entry name" value="TPR-like"/>
    <property type="match status" value="1"/>
</dbReference>
<dbReference type="PROSITE" id="PS50005">
    <property type="entry name" value="TPR"/>
    <property type="match status" value="1"/>
</dbReference>
<dbReference type="InterPro" id="IPR011990">
    <property type="entry name" value="TPR-like_helical_dom_sf"/>
</dbReference>
<dbReference type="InterPro" id="IPR019734">
    <property type="entry name" value="TPR_rpt"/>
</dbReference>
<dbReference type="EMBL" id="CP019401">
    <property type="protein sequence ID" value="AQU80914.1"/>
    <property type="molecule type" value="Genomic_DNA"/>
</dbReference>
<evidence type="ECO:0000256" key="1">
    <source>
        <dbReference type="PROSITE-ProRule" id="PRU00339"/>
    </source>
</evidence>
<keyword evidence="4" id="KW-1185">Reference proteome</keyword>
<evidence type="ECO:0000313" key="3">
    <source>
        <dbReference type="EMBL" id="AQU80914.1"/>
    </source>
</evidence>
<name>A0ABN4XUK3_9BACL</name>
<dbReference type="RefSeq" id="WP_151897523.1">
    <property type="nucleotide sequence ID" value="NZ_CP019401.1"/>
</dbReference>
<dbReference type="Proteomes" id="UP000189661">
    <property type="component" value="Chromosome"/>
</dbReference>
<feature type="repeat" description="TPR" evidence="1">
    <location>
        <begin position="136"/>
        <end position="169"/>
    </location>
</feature>
<keyword evidence="1" id="KW-0802">TPR repeat</keyword>
<dbReference type="InterPro" id="IPR008490">
    <property type="entry name" value="Transposase_InsH_N"/>
</dbReference>
<evidence type="ECO:0000313" key="4">
    <source>
        <dbReference type="Proteomes" id="UP000189661"/>
    </source>
</evidence>
<dbReference type="Gene3D" id="1.25.40.10">
    <property type="entry name" value="Tetratricopeptide repeat domain"/>
    <property type="match status" value="1"/>
</dbReference>
<gene>
    <name evidence="3" type="ORF">AJGP001_17170</name>
</gene>
<sequence length="187" mass="21498">MLGSVQNHRHDKTTVTIDELVPRDHFLRAVDALIDFSFIERITTLYYCADNGRPSIAPVTLFKMLFLKEADMAQDKGDIAKAIRAYSKLIEMNCYSATDVSNFYEFRADLTFKEYDDRESAFSDLNHSIVNNPLNDRSIAKQGILWYLLNDFKKAETSAQNALDLNPTNETALMLLDWLNNNQEMQN</sequence>
<accession>A0ABN4XUK3</accession>
<evidence type="ECO:0000259" key="2">
    <source>
        <dbReference type="Pfam" id="PF05598"/>
    </source>
</evidence>
<organism evidence="3 4">
    <name type="scientific">Planococcus faecalis</name>
    <dbReference type="NCBI Taxonomy" id="1598147"/>
    <lineage>
        <taxon>Bacteria</taxon>
        <taxon>Bacillati</taxon>
        <taxon>Bacillota</taxon>
        <taxon>Bacilli</taxon>
        <taxon>Bacillales</taxon>
        <taxon>Caryophanaceae</taxon>
        <taxon>Planococcus</taxon>
    </lineage>
</organism>
<dbReference type="Pfam" id="PF05598">
    <property type="entry name" value="DUF772"/>
    <property type="match status" value="1"/>
</dbReference>
<feature type="domain" description="Transposase InsH N-terminal" evidence="2">
    <location>
        <begin position="16"/>
        <end position="85"/>
    </location>
</feature>
<protein>
    <recommendedName>
        <fullName evidence="2">Transposase InsH N-terminal domain-containing protein</fullName>
    </recommendedName>
</protein>
<proteinExistence type="predicted"/>
<reference evidence="3 4" key="1">
    <citation type="submission" date="2017-01" db="EMBL/GenBank/DDBJ databases">
        <title>Planococcus faecalis genome complete sequence.</title>
        <authorList>
            <person name="Lee P.C."/>
        </authorList>
    </citation>
    <scope>NUCLEOTIDE SEQUENCE [LARGE SCALE GENOMIC DNA]</scope>
    <source>
        <strain evidence="3 4">AJ003</strain>
    </source>
</reference>